<reference evidence="2 3" key="1">
    <citation type="submission" date="2024-02" db="EMBL/GenBank/DDBJ databases">
        <title>A Gaetbulibacter species isolated from tidal flats and genomic insights of their niches.</title>
        <authorList>
            <person name="Ye Y."/>
        </authorList>
    </citation>
    <scope>NUCLEOTIDE SEQUENCE [LARGE SCALE GENOMIC DNA]</scope>
    <source>
        <strain evidence="2 3">KEM-8</strain>
    </source>
</reference>
<sequence>MKNIKYLVLTVLTVFAFISCVDDDNDELTGNAITGGLVSVNNALISYVVGSGNTYSASGSVYQGNVQVTSINIYKSFQTVGGDKSDEVFFTSVDLPAVIGQTSNFSLSFTYEDLIDGLTLNGSALPANDGELSIGDFWTLRYASNTSTGSLNFNGSVTKIAVGTRYAGVYSTEEAAYWNSGSYLGSWAPADRIIESVDATVYKHVGHAYWDDQEWFFTVDNETGYITVLPEYPAGTGTLINGSPIMTCEGAGGDFEMITCDATTSKATPDDVNGEDMLEFTVGYFRGVGATREFYEKLIKQVD</sequence>
<feature type="chain" id="PRO_5046088298" description="Lipoprotein" evidence="1">
    <location>
        <begin position="22"/>
        <end position="303"/>
    </location>
</feature>
<keyword evidence="1" id="KW-0732">Signal</keyword>
<gene>
    <name evidence="2" type="ORF">V8G56_04935</name>
</gene>
<evidence type="ECO:0000313" key="3">
    <source>
        <dbReference type="Proteomes" id="UP001610104"/>
    </source>
</evidence>
<evidence type="ECO:0008006" key="4">
    <source>
        <dbReference type="Google" id="ProtNLM"/>
    </source>
</evidence>
<dbReference type="Proteomes" id="UP001610104">
    <property type="component" value="Unassembled WGS sequence"/>
</dbReference>
<accession>A0ABW7MN59</accession>
<evidence type="ECO:0000313" key="2">
    <source>
        <dbReference type="EMBL" id="MFH6768074.1"/>
    </source>
</evidence>
<proteinExistence type="predicted"/>
<keyword evidence="3" id="KW-1185">Reference proteome</keyword>
<dbReference type="RefSeq" id="WP_395437341.1">
    <property type="nucleotide sequence ID" value="NZ_JBAWKC010000001.1"/>
</dbReference>
<evidence type="ECO:0000256" key="1">
    <source>
        <dbReference type="SAM" id="SignalP"/>
    </source>
</evidence>
<name>A0ABW7MN59_9FLAO</name>
<comment type="caution">
    <text evidence="2">The sequence shown here is derived from an EMBL/GenBank/DDBJ whole genome shotgun (WGS) entry which is preliminary data.</text>
</comment>
<protein>
    <recommendedName>
        <fullName evidence="4">Lipoprotein</fullName>
    </recommendedName>
</protein>
<dbReference type="EMBL" id="JBAWKC010000001">
    <property type="protein sequence ID" value="MFH6768074.1"/>
    <property type="molecule type" value="Genomic_DNA"/>
</dbReference>
<organism evidence="2 3">
    <name type="scientific">Gaetbulibacter aquiaggeris</name>
    <dbReference type="NCBI Taxonomy" id="1735373"/>
    <lineage>
        <taxon>Bacteria</taxon>
        <taxon>Pseudomonadati</taxon>
        <taxon>Bacteroidota</taxon>
        <taxon>Flavobacteriia</taxon>
        <taxon>Flavobacteriales</taxon>
        <taxon>Flavobacteriaceae</taxon>
        <taxon>Gaetbulibacter</taxon>
    </lineage>
</organism>
<dbReference type="PROSITE" id="PS51257">
    <property type="entry name" value="PROKAR_LIPOPROTEIN"/>
    <property type="match status" value="1"/>
</dbReference>
<feature type="signal peptide" evidence="1">
    <location>
        <begin position="1"/>
        <end position="21"/>
    </location>
</feature>